<dbReference type="Proteomes" id="UP000016924">
    <property type="component" value="Unassembled WGS sequence"/>
</dbReference>
<keyword evidence="4" id="KW-1185">Reference proteome</keyword>
<evidence type="ECO:0000313" key="3">
    <source>
        <dbReference type="EMBL" id="EON67867.1"/>
    </source>
</evidence>
<dbReference type="InterPro" id="IPR048519">
    <property type="entry name" value="Gfd2/YDR514C-like_C"/>
</dbReference>
<dbReference type="RefSeq" id="XP_007783184.1">
    <property type="nucleotide sequence ID" value="XM_007784994.1"/>
</dbReference>
<dbReference type="InterPro" id="IPR040151">
    <property type="entry name" value="Gfd2/YDR514C-like"/>
</dbReference>
<dbReference type="STRING" id="1168221.R7Z126"/>
<evidence type="ECO:0000259" key="2">
    <source>
        <dbReference type="Pfam" id="PF21762"/>
    </source>
</evidence>
<sequence length="377" mass="39973">MSYNTSLQNMALLLAALGHSPSRKGLPADQIAGIDDCIIVSLDFEAWVCPPRPVTELGVSCLDTRDIDISDADLTFDKVLGKIRTKHYRIVEHLGRVNKKYLQGCPAEFRFGKSEEIKEVEVKDVLESIFRVVDESAPADATRNADQLLASAVNSLSVTGQSAGSTAGRSSSVSSQSSLPSSTTGSASTPLTSPSPPLASSPKYRKILRADHASGNEDKYLSQLGCSDDVLGTVIGAIDTQVLARARGFAITTLHQIRLSYLLEIFGVHPVHCHNAGNDAAYTLFATLMMALKAAGRGDVLPHHDLVAKGTRLLVKVDGPGTGMKLLVPKKFCTDCQRTSHNKDACNGSGKQQPAGASAGRGRGGQNGRGRGRGGRP</sequence>
<accession>R7Z126</accession>
<evidence type="ECO:0000256" key="1">
    <source>
        <dbReference type="SAM" id="MobiDB-lite"/>
    </source>
</evidence>
<dbReference type="HOGENOM" id="CLU_733644_0_0_1"/>
<feature type="domain" description="Gfd2/YDR514C-like C-terminal" evidence="2">
    <location>
        <begin position="38"/>
        <end position="143"/>
    </location>
</feature>
<dbReference type="PANTHER" id="PTHR28083">
    <property type="entry name" value="GOOD FOR FULL DBP5 ACTIVITY PROTEIN 2"/>
    <property type="match status" value="1"/>
</dbReference>
<reference evidence="4" key="1">
    <citation type="submission" date="2012-06" db="EMBL/GenBank/DDBJ databases">
        <title>The genome sequence of Coniosporium apollinis CBS 100218.</title>
        <authorList>
            <consortium name="The Broad Institute Genome Sequencing Platform"/>
            <person name="Cuomo C."/>
            <person name="Gorbushina A."/>
            <person name="Noack S."/>
            <person name="Walker B."/>
            <person name="Young S.K."/>
            <person name="Zeng Q."/>
            <person name="Gargeya S."/>
            <person name="Fitzgerald M."/>
            <person name="Haas B."/>
            <person name="Abouelleil A."/>
            <person name="Alvarado L."/>
            <person name="Arachchi H.M."/>
            <person name="Berlin A.M."/>
            <person name="Chapman S.B."/>
            <person name="Goldberg J."/>
            <person name="Griggs A."/>
            <person name="Gujja S."/>
            <person name="Hansen M."/>
            <person name="Howarth C."/>
            <person name="Imamovic A."/>
            <person name="Larimer J."/>
            <person name="McCowan C."/>
            <person name="Montmayeur A."/>
            <person name="Murphy C."/>
            <person name="Neiman D."/>
            <person name="Pearson M."/>
            <person name="Priest M."/>
            <person name="Roberts A."/>
            <person name="Saif S."/>
            <person name="Shea T."/>
            <person name="Sisk P."/>
            <person name="Sykes S."/>
            <person name="Wortman J."/>
            <person name="Nusbaum C."/>
            <person name="Birren B."/>
        </authorList>
    </citation>
    <scope>NUCLEOTIDE SEQUENCE [LARGE SCALE GENOMIC DNA]</scope>
    <source>
        <strain evidence="4">CBS 100218</strain>
    </source>
</reference>
<dbReference type="AlphaFoldDB" id="R7Z126"/>
<feature type="compositionally biased region" description="Low complexity" evidence="1">
    <location>
        <begin position="160"/>
        <end position="192"/>
    </location>
</feature>
<dbReference type="GeneID" id="19904675"/>
<dbReference type="Pfam" id="PF21762">
    <property type="entry name" value="DEDDh_C"/>
    <property type="match status" value="2"/>
</dbReference>
<dbReference type="OrthoDB" id="5953249at2759"/>
<gene>
    <name evidence="3" type="ORF">W97_07364</name>
</gene>
<proteinExistence type="predicted"/>
<organism evidence="3 4">
    <name type="scientific">Coniosporium apollinis (strain CBS 100218)</name>
    <name type="common">Rock-inhabiting black yeast</name>
    <dbReference type="NCBI Taxonomy" id="1168221"/>
    <lineage>
        <taxon>Eukaryota</taxon>
        <taxon>Fungi</taxon>
        <taxon>Dikarya</taxon>
        <taxon>Ascomycota</taxon>
        <taxon>Pezizomycotina</taxon>
        <taxon>Dothideomycetes</taxon>
        <taxon>Dothideomycetes incertae sedis</taxon>
        <taxon>Coniosporium</taxon>
    </lineage>
</organism>
<name>R7Z126_CONA1</name>
<dbReference type="PANTHER" id="PTHR28083:SF1">
    <property type="entry name" value="GOOD FOR FULL DBP5 ACTIVITY PROTEIN 2"/>
    <property type="match status" value="1"/>
</dbReference>
<evidence type="ECO:0000313" key="4">
    <source>
        <dbReference type="Proteomes" id="UP000016924"/>
    </source>
</evidence>
<feature type="compositionally biased region" description="Gly residues" evidence="1">
    <location>
        <begin position="359"/>
        <end position="369"/>
    </location>
</feature>
<protein>
    <recommendedName>
        <fullName evidence="2">Gfd2/YDR514C-like C-terminal domain-containing protein</fullName>
    </recommendedName>
</protein>
<dbReference type="EMBL" id="JH767591">
    <property type="protein sequence ID" value="EON67867.1"/>
    <property type="molecule type" value="Genomic_DNA"/>
</dbReference>
<feature type="domain" description="Gfd2/YDR514C-like C-terminal" evidence="2">
    <location>
        <begin position="152"/>
        <end position="290"/>
    </location>
</feature>
<dbReference type="GO" id="GO:0005634">
    <property type="term" value="C:nucleus"/>
    <property type="evidence" value="ECO:0007669"/>
    <property type="project" value="TreeGrafter"/>
</dbReference>
<feature type="region of interest" description="Disordered" evidence="1">
    <location>
        <begin position="160"/>
        <end position="203"/>
    </location>
</feature>
<feature type="region of interest" description="Disordered" evidence="1">
    <location>
        <begin position="341"/>
        <end position="377"/>
    </location>
</feature>